<comment type="PTM">
    <text evidence="2">The conversion to 3-oxoalanine (also known as C-formylglycine, FGly), of a serine or cysteine residue in prokaryotes and of a cysteine residue in eukaryotes, is critical for catalytic activity.</text>
</comment>
<dbReference type="PANTHER" id="PTHR42693">
    <property type="entry name" value="ARYLSULFATASE FAMILY MEMBER"/>
    <property type="match status" value="1"/>
</dbReference>
<dbReference type="OrthoDB" id="265007at2"/>
<evidence type="ECO:0000256" key="1">
    <source>
        <dbReference type="ARBA" id="ARBA00008779"/>
    </source>
</evidence>
<protein>
    <submittedName>
        <fullName evidence="4">Sulfatase</fullName>
    </submittedName>
</protein>
<feature type="modified residue" description="3-oxoalanine (Ser)" evidence="2">
    <location>
        <position position="49"/>
    </location>
</feature>
<sequence>MKKAFVVSFEQLPSCMLGCYGHQWIETPNFDRLASLSVVFDQHFANDLSSQNSCPWWTGQTIPRAFGTQSNEHVATLFEHLREQGVQSTLLLESDSETGRNAITRAQETYFNQFDQVETVSGQNGFKVSEVNTPIAQLMQAALKRLPEWMECSQDQLIWIRSEGVPLLPLAPEFFSTLYLDEVLDQGESEDEPSEEAETLEDLEQFDEDFTETDSDSETDLDVEDWQELVTVVAELFTNPEEWSELEDHERQMARVVYAGYVTLLDQWFGRLLDQLLEYAETQSLLLIVTAARGGSELLGPVRQVDNWGLFEETTHVPLLIFDSENEQQGTRRQFLSQSADIPVSLLSWSGIAREKITSAGSNLLTILHDQTTLSEPVIYAASDRAIALRTAEFYYLCLREDRETLDSEESSCLDESLKTQLYQKPSDRWDVYELHTQLPEIVAQLSALLDEKRTAK</sequence>
<dbReference type="GO" id="GO:0004065">
    <property type="term" value="F:arylsulfatase activity"/>
    <property type="evidence" value="ECO:0007669"/>
    <property type="project" value="TreeGrafter"/>
</dbReference>
<dbReference type="RefSeq" id="WP_145306719.1">
    <property type="nucleotide sequence ID" value="NZ_CP037452.1"/>
</dbReference>
<evidence type="ECO:0000313" key="5">
    <source>
        <dbReference type="Proteomes" id="UP000318313"/>
    </source>
</evidence>
<accession>A0A518I804</accession>
<dbReference type="KEGG" id="gfm:Enr17x_11960"/>
<gene>
    <name evidence="4" type="ORF">Enr17x_11960</name>
</gene>
<reference evidence="4 5" key="1">
    <citation type="submission" date="2019-03" db="EMBL/GenBank/DDBJ databases">
        <title>Deep-cultivation of Planctomycetes and their phenomic and genomic characterization uncovers novel biology.</title>
        <authorList>
            <person name="Wiegand S."/>
            <person name="Jogler M."/>
            <person name="Boedeker C."/>
            <person name="Pinto D."/>
            <person name="Vollmers J."/>
            <person name="Rivas-Marin E."/>
            <person name="Kohn T."/>
            <person name="Peeters S.H."/>
            <person name="Heuer A."/>
            <person name="Rast P."/>
            <person name="Oberbeckmann S."/>
            <person name="Bunk B."/>
            <person name="Jeske O."/>
            <person name="Meyerdierks A."/>
            <person name="Storesund J.E."/>
            <person name="Kallscheuer N."/>
            <person name="Luecker S."/>
            <person name="Lage O.M."/>
            <person name="Pohl T."/>
            <person name="Merkel B.J."/>
            <person name="Hornburger P."/>
            <person name="Mueller R.-W."/>
            <person name="Bruemmer F."/>
            <person name="Labrenz M."/>
            <person name="Spormann A.M."/>
            <person name="Op den Camp H."/>
            <person name="Overmann J."/>
            <person name="Amann R."/>
            <person name="Jetten M.S.M."/>
            <person name="Mascher T."/>
            <person name="Medema M.H."/>
            <person name="Devos D.P."/>
            <person name="Kaster A.-K."/>
            <person name="Ovreas L."/>
            <person name="Rohde M."/>
            <person name="Galperin M.Y."/>
            <person name="Jogler C."/>
        </authorList>
    </citation>
    <scope>NUCLEOTIDE SEQUENCE [LARGE SCALE GENOMIC DNA]</scope>
    <source>
        <strain evidence="4 5">Enr17</strain>
    </source>
</reference>
<evidence type="ECO:0000313" key="4">
    <source>
        <dbReference type="EMBL" id="QDV49179.1"/>
    </source>
</evidence>
<dbReference type="InterPro" id="IPR000917">
    <property type="entry name" value="Sulfatase_N"/>
</dbReference>
<dbReference type="Pfam" id="PF00884">
    <property type="entry name" value="Sulfatase"/>
    <property type="match status" value="1"/>
</dbReference>
<dbReference type="SUPFAM" id="SSF53649">
    <property type="entry name" value="Alkaline phosphatase-like"/>
    <property type="match status" value="1"/>
</dbReference>
<dbReference type="InterPro" id="IPR050738">
    <property type="entry name" value="Sulfatase"/>
</dbReference>
<evidence type="ECO:0000259" key="3">
    <source>
        <dbReference type="Pfam" id="PF00884"/>
    </source>
</evidence>
<dbReference type="Proteomes" id="UP000318313">
    <property type="component" value="Chromosome"/>
</dbReference>
<proteinExistence type="inferred from homology"/>
<comment type="similarity">
    <text evidence="1">Belongs to the sulfatase family.</text>
</comment>
<dbReference type="PANTHER" id="PTHR42693:SF33">
    <property type="entry name" value="ARYLSULFATASE"/>
    <property type="match status" value="1"/>
</dbReference>
<evidence type="ECO:0000256" key="2">
    <source>
        <dbReference type="PIRSR" id="PIRSR600917-52"/>
    </source>
</evidence>
<feature type="domain" description="Sulfatase N-terminal" evidence="3">
    <location>
        <begin position="6"/>
        <end position="352"/>
    </location>
</feature>
<dbReference type="EMBL" id="CP037452">
    <property type="protein sequence ID" value="QDV49179.1"/>
    <property type="molecule type" value="Genomic_DNA"/>
</dbReference>
<keyword evidence="5" id="KW-1185">Reference proteome</keyword>
<name>A0A518I804_9PLAN</name>
<dbReference type="InterPro" id="IPR017850">
    <property type="entry name" value="Alkaline_phosphatase_core_sf"/>
</dbReference>
<dbReference type="Gene3D" id="3.40.720.10">
    <property type="entry name" value="Alkaline Phosphatase, subunit A"/>
    <property type="match status" value="1"/>
</dbReference>
<dbReference type="AlphaFoldDB" id="A0A518I804"/>
<organism evidence="4 5">
    <name type="scientific">Gimesia fumaroli</name>
    <dbReference type="NCBI Taxonomy" id="2527976"/>
    <lineage>
        <taxon>Bacteria</taxon>
        <taxon>Pseudomonadati</taxon>
        <taxon>Planctomycetota</taxon>
        <taxon>Planctomycetia</taxon>
        <taxon>Planctomycetales</taxon>
        <taxon>Planctomycetaceae</taxon>
        <taxon>Gimesia</taxon>
    </lineage>
</organism>